<proteinExistence type="predicted"/>
<name>A0ABY9YE37_9GAMM</name>
<dbReference type="RefSeq" id="WP_311183464.1">
    <property type="nucleotide sequence ID" value="NZ_CP115543.1"/>
</dbReference>
<evidence type="ECO:0000313" key="2">
    <source>
        <dbReference type="Proteomes" id="UP001305421"/>
    </source>
</evidence>
<keyword evidence="2" id="KW-1185">Reference proteome</keyword>
<organism evidence="1 2">
    <name type="scientific">Stenotrophomonas aracearum</name>
    <dbReference type="NCBI Taxonomy" id="3003272"/>
    <lineage>
        <taxon>Bacteria</taxon>
        <taxon>Pseudomonadati</taxon>
        <taxon>Pseudomonadota</taxon>
        <taxon>Gammaproteobacteria</taxon>
        <taxon>Lysobacterales</taxon>
        <taxon>Lysobacteraceae</taxon>
        <taxon>Stenotrophomonas</taxon>
    </lineage>
</organism>
<gene>
    <name evidence="1" type="ORF">PDM28_01090</name>
</gene>
<dbReference type="EMBL" id="CP115543">
    <property type="protein sequence ID" value="WNH48960.1"/>
    <property type="molecule type" value="Genomic_DNA"/>
</dbReference>
<evidence type="ECO:0000313" key="1">
    <source>
        <dbReference type="EMBL" id="WNH48960.1"/>
    </source>
</evidence>
<protein>
    <submittedName>
        <fullName evidence="1">Uncharacterized protein</fullName>
    </submittedName>
</protein>
<reference evidence="1 2" key="1">
    <citation type="submission" date="2022-12" db="EMBL/GenBank/DDBJ databases">
        <title>Two new species, Stenotrophomonas aracearum and Stenotrophomonas oahuensis, isolated from Anthurium (Araceae family) in Hawaii.</title>
        <authorList>
            <person name="Chunag S.C."/>
            <person name="Dobhal S."/>
            <person name="Alvarez A."/>
            <person name="Arif M."/>
        </authorList>
    </citation>
    <scope>NUCLEOTIDE SEQUENCE [LARGE SCALE GENOMIC DNA]</scope>
    <source>
        <strain evidence="1 2">A5588</strain>
    </source>
</reference>
<dbReference type="Proteomes" id="UP001305421">
    <property type="component" value="Chromosome"/>
</dbReference>
<sequence length="357" mass="37881">MLSLRLVPHGRLPYRLWLLVALLPGFVAPAIANGPAEGLEMHRMGAGTLGPDGWTTATSTNGGYSVRLPCLFNDFTFRSRTESLTQADMLGCGHDGMKFMAMRGQDRDAATGQVNFERPIPGATSTRFTYRGLPGIAHDIQTATSCAASQSVRTKAGTILLSVETSASECEAMKQAAATFFASLEPDAHPVVAVPLADLPVLPECPLAAALSKDQLIAAFNALPRDAEEPMPADTCLPATSTRSVFAREGVCMIGTTRMNVASLSTLATTGEPVAASFLGSYAEATHSALKAVLEDRYPRQPLEAYGPHASLSWDVTTVVAARWPTGDSLEAFGRLKRGRVFHGPPVPSRAHETGQS</sequence>
<accession>A0ABY9YE37</accession>